<feature type="compositionally biased region" description="Gly residues" evidence="1">
    <location>
        <begin position="189"/>
        <end position="223"/>
    </location>
</feature>
<dbReference type="Proteomes" id="UP001174909">
    <property type="component" value="Unassembled WGS sequence"/>
</dbReference>
<feature type="domain" description="BPL/LPL catalytic" evidence="2">
    <location>
        <begin position="404"/>
        <end position="453"/>
    </location>
</feature>
<dbReference type="SUPFAM" id="SSF55681">
    <property type="entry name" value="Class II aaRS and biotin synthetases"/>
    <property type="match status" value="1"/>
</dbReference>
<dbReference type="GO" id="GO:0005737">
    <property type="term" value="C:cytoplasm"/>
    <property type="evidence" value="ECO:0007669"/>
    <property type="project" value="TreeGrafter"/>
</dbReference>
<keyword evidence="3" id="KW-0436">Ligase</keyword>
<feature type="non-terminal residue" evidence="3">
    <location>
        <position position="454"/>
    </location>
</feature>
<dbReference type="GO" id="GO:0004077">
    <property type="term" value="F:biotin--[biotin carboxyl-carrier protein] ligase activity"/>
    <property type="evidence" value="ECO:0007669"/>
    <property type="project" value="TreeGrafter"/>
</dbReference>
<reference evidence="3" key="1">
    <citation type="submission" date="2023-03" db="EMBL/GenBank/DDBJ databases">
        <authorList>
            <person name="Steffen K."/>
            <person name="Cardenas P."/>
        </authorList>
    </citation>
    <scope>NUCLEOTIDE SEQUENCE</scope>
</reference>
<comment type="caution">
    <text evidence="3">The sequence shown here is derived from an EMBL/GenBank/DDBJ whole genome shotgun (WGS) entry which is preliminary data.</text>
</comment>
<accession>A0AA35SS17</accession>
<dbReference type="Gene3D" id="3.30.930.10">
    <property type="entry name" value="Bira Bifunctional Protein, Domain 2"/>
    <property type="match status" value="1"/>
</dbReference>
<sequence>MSRGISTKPPNVLVLCGAQKGEGSQQNKSFFSAVRECLISSLDSQRYVVYPLPLEDAGRVPWRDNCRLLVVPSGLQLPDGSEVLRELESYVKNGGTLLSTHDTTNAAFGFQLPENFQRSRLVEITGATPQIKPNEWIVARTCAPRVENFPDALSTLPQQKTSRALAIMREVSLSVAGPCKNGTAERGEGTQGKEGGGGGEGGDVNGGGDGGRGGEVNWGGSGERGGENVETSVVVDCIQQLQFEGGSGQVVLSLVDLLSTPSSEDSTVGVSQLVALKNDAQNVLSLFQSVLREIGMECSKGESVTPTLSYLVCSDQLRAQFHSVMAPLVKEGVVKGNGVDIELMTSDPAIEGSSVDPPPTPAPNKIVLLTRPLQGDLEELGFDIAQYKRLLHTGHMGRTLLYTPVIGSTQTMLTGNLVFTRALRPEMGVVCVAGQQTQGRGRHDNAWLSPKGCM</sequence>
<evidence type="ECO:0000259" key="2">
    <source>
        <dbReference type="Pfam" id="PF03099"/>
    </source>
</evidence>
<dbReference type="CDD" id="cd03143">
    <property type="entry name" value="A4_beta-galactosidase_middle_domain"/>
    <property type="match status" value="1"/>
</dbReference>
<dbReference type="InterPro" id="IPR045864">
    <property type="entry name" value="aa-tRNA-synth_II/BPL/LPL"/>
</dbReference>
<evidence type="ECO:0000313" key="4">
    <source>
        <dbReference type="Proteomes" id="UP001174909"/>
    </source>
</evidence>
<feature type="region of interest" description="Disordered" evidence="1">
    <location>
        <begin position="177"/>
        <end position="227"/>
    </location>
</feature>
<dbReference type="PANTHER" id="PTHR12835">
    <property type="entry name" value="BIOTIN PROTEIN LIGASE"/>
    <property type="match status" value="1"/>
</dbReference>
<name>A0AA35SS17_GEOBA</name>
<dbReference type="Pfam" id="PF03099">
    <property type="entry name" value="BPL_LplA_LipB"/>
    <property type="match status" value="1"/>
</dbReference>
<dbReference type="InterPro" id="IPR004143">
    <property type="entry name" value="BPL_LPL_catalytic"/>
</dbReference>
<organism evidence="3 4">
    <name type="scientific">Geodia barretti</name>
    <name type="common">Barrett's horny sponge</name>
    <dbReference type="NCBI Taxonomy" id="519541"/>
    <lineage>
        <taxon>Eukaryota</taxon>
        <taxon>Metazoa</taxon>
        <taxon>Porifera</taxon>
        <taxon>Demospongiae</taxon>
        <taxon>Heteroscleromorpha</taxon>
        <taxon>Tetractinellida</taxon>
        <taxon>Astrophorina</taxon>
        <taxon>Geodiidae</taxon>
        <taxon>Geodia</taxon>
    </lineage>
</organism>
<dbReference type="PANTHER" id="PTHR12835:SF5">
    <property type="entry name" value="BIOTIN--PROTEIN LIGASE"/>
    <property type="match status" value="1"/>
</dbReference>
<dbReference type="AlphaFoldDB" id="A0AA35SS17"/>
<gene>
    <name evidence="3" type="ORF">GBAR_LOCUS19109</name>
</gene>
<keyword evidence="4" id="KW-1185">Reference proteome</keyword>
<evidence type="ECO:0000313" key="3">
    <source>
        <dbReference type="EMBL" id="CAI8033886.1"/>
    </source>
</evidence>
<proteinExistence type="predicted"/>
<protein>
    <submittedName>
        <fullName evidence="3">Biotin--protein ligase</fullName>
    </submittedName>
</protein>
<evidence type="ECO:0000256" key="1">
    <source>
        <dbReference type="SAM" id="MobiDB-lite"/>
    </source>
</evidence>
<dbReference type="EMBL" id="CASHTH010002700">
    <property type="protein sequence ID" value="CAI8033886.1"/>
    <property type="molecule type" value="Genomic_DNA"/>
</dbReference>